<dbReference type="GO" id="GO:0016020">
    <property type="term" value="C:membrane"/>
    <property type="evidence" value="ECO:0007669"/>
    <property type="project" value="UniProtKB-SubCell"/>
</dbReference>
<dbReference type="AlphaFoldDB" id="A0A6A6CKC7"/>
<dbReference type="Pfam" id="PF07690">
    <property type="entry name" value="MFS_1"/>
    <property type="match status" value="1"/>
</dbReference>
<dbReference type="PANTHER" id="PTHR43791">
    <property type="entry name" value="PERMEASE-RELATED"/>
    <property type="match status" value="1"/>
</dbReference>
<feature type="transmembrane region" description="Helical" evidence="7">
    <location>
        <begin position="455"/>
        <end position="476"/>
    </location>
</feature>
<dbReference type="GO" id="GO:0008270">
    <property type="term" value="F:zinc ion binding"/>
    <property type="evidence" value="ECO:0007669"/>
    <property type="project" value="InterPro"/>
</dbReference>
<reference evidence="9" key="1">
    <citation type="journal article" date="2020" name="Stud. Mycol.">
        <title>101 Dothideomycetes genomes: a test case for predicting lifestyles and emergence of pathogens.</title>
        <authorList>
            <person name="Haridas S."/>
            <person name="Albert R."/>
            <person name="Binder M."/>
            <person name="Bloem J."/>
            <person name="Labutti K."/>
            <person name="Salamov A."/>
            <person name="Andreopoulos B."/>
            <person name="Baker S."/>
            <person name="Barry K."/>
            <person name="Bills G."/>
            <person name="Bluhm B."/>
            <person name="Cannon C."/>
            <person name="Castanera R."/>
            <person name="Culley D."/>
            <person name="Daum C."/>
            <person name="Ezra D."/>
            <person name="Gonzalez J."/>
            <person name="Henrissat B."/>
            <person name="Kuo A."/>
            <person name="Liang C."/>
            <person name="Lipzen A."/>
            <person name="Lutzoni F."/>
            <person name="Magnuson J."/>
            <person name="Mondo S."/>
            <person name="Nolan M."/>
            <person name="Ohm R."/>
            <person name="Pangilinan J."/>
            <person name="Park H.-J."/>
            <person name="Ramirez L."/>
            <person name="Alfaro M."/>
            <person name="Sun H."/>
            <person name="Tritt A."/>
            <person name="Yoshinaga Y."/>
            <person name="Zwiers L.-H."/>
            <person name="Turgeon B."/>
            <person name="Goodwin S."/>
            <person name="Spatafora J."/>
            <person name="Crous P."/>
            <person name="Grigoriev I."/>
        </authorList>
    </citation>
    <scope>NUCLEOTIDE SEQUENCE</scope>
    <source>
        <strain evidence="9">ATCC 36951</strain>
    </source>
</reference>
<keyword evidence="2" id="KW-0813">Transport</keyword>
<dbReference type="InterPro" id="IPR036259">
    <property type="entry name" value="MFS_trans_sf"/>
</dbReference>
<feature type="transmembrane region" description="Helical" evidence="7">
    <location>
        <begin position="298"/>
        <end position="322"/>
    </location>
</feature>
<comment type="subcellular location">
    <subcellularLocation>
        <location evidence="1">Membrane</location>
        <topology evidence="1">Multi-pass membrane protein</topology>
    </subcellularLocation>
</comment>
<dbReference type="Gene3D" id="1.20.1250.20">
    <property type="entry name" value="MFS general substrate transporter like domains"/>
    <property type="match status" value="2"/>
</dbReference>
<evidence type="ECO:0000256" key="4">
    <source>
        <dbReference type="ARBA" id="ARBA00022989"/>
    </source>
</evidence>
<feature type="transmembrane region" description="Helical" evidence="7">
    <location>
        <begin position="107"/>
        <end position="127"/>
    </location>
</feature>
<dbReference type="GO" id="GO:0003677">
    <property type="term" value="F:DNA binding"/>
    <property type="evidence" value="ECO:0007669"/>
    <property type="project" value="InterPro"/>
</dbReference>
<dbReference type="SMART" id="SM00906">
    <property type="entry name" value="Fungal_trans"/>
    <property type="match status" value="1"/>
</dbReference>
<evidence type="ECO:0000256" key="1">
    <source>
        <dbReference type="ARBA" id="ARBA00004141"/>
    </source>
</evidence>
<feature type="transmembrane region" description="Helical" evidence="7">
    <location>
        <begin position="134"/>
        <end position="153"/>
    </location>
</feature>
<dbReference type="CDD" id="cd12148">
    <property type="entry name" value="fungal_TF_MHR"/>
    <property type="match status" value="1"/>
</dbReference>
<feature type="transmembrane region" description="Helical" evidence="7">
    <location>
        <begin position="363"/>
        <end position="382"/>
    </location>
</feature>
<protein>
    <recommendedName>
        <fullName evidence="8">Xylanolytic transcriptional activator regulatory domain-containing protein</fullName>
    </recommendedName>
</protein>
<dbReference type="RefSeq" id="XP_033668494.1">
    <property type="nucleotide sequence ID" value="XM_033806321.1"/>
</dbReference>
<dbReference type="GO" id="GO:0006351">
    <property type="term" value="P:DNA-templated transcription"/>
    <property type="evidence" value="ECO:0007669"/>
    <property type="project" value="InterPro"/>
</dbReference>
<feature type="transmembrane region" description="Helical" evidence="7">
    <location>
        <begin position="227"/>
        <end position="252"/>
    </location>
</feature>
<dbReference type="EMBL" id="ML993593">
    <property type="protein sequence ID" value="KAF2167605.1"/>
    <property type="molecule type" value="Genomic_DNA"/>
</dbReference>
<gene>
    <name evidence="9" type="ORF">M409DRAFT_22407</name>
</gene>
<evidence type="ECO:0000256" key="5">
    <source>
        <dbReference type="ARBA" id="ARBA00023136"/>
    </source>
</evidence>
<dbReference type="PANTHER" id="PTHR43791:SF36">
    <property type="entry name" value="TRANSPORTER, PUTATIVE (AFU_ORTHOLOGUE AFUA_6G08340)-RELATED"/>
    <property type="match status" value="1"/>
</dbReference>
<evidence type="ECO:0000259" key="8">
    <source>
        <dbReference type="SMART" id="SM00906"/>
    </source>
</evidence>
<sequence>MRGLMEGRDAIEAEGVYIGGWSFKKFWTNVRQSKNDVENVNVQVDWTAKEEKALVRKLDLRVLLPTMILYYMAYLDRANVSVANVMQAGTPNWIQNELHLKGSDWNWAISITYFATTACLIPSNLAMKKFGGKIFFPAVMIGFGGVQACIAAVQNSSGLLAALFFLGIPEAGVVPGVVMYYSFWYKPSERAFRLGLFHAANVLALATGGFISIGIDQLNNHLGLSSWRWLYIIEGVCTVTLALPVFILALSFPETSTALTERERHIATNRLARGATRQTDSTWDTQSFLSVMSRPSTYVFFLAYICLLTPSIGTSSFLPTILSKTLHFSPHKSVEYAAAVAFVTMALYPLWSWHGDLTRERMWHYLLCIVVASPCYIVFVYIGAKQSFSGISPLSVWGCSFLSDKVTLAQPAALTFRSMTLYGASEQAIGGAVTLAGLSVASIIGPQLFPASDQPWYTAGFAAALALLVVSFICYASHAMPLKALEDALAAHVSDAVLANEYQMAAAEAKEGHGEASHVETVIEGSDADCSLPSTSPASVTKDGYINSAFYSRKHYLEDEIPGLDYNNPGGDSFTLDERKMKCSQLFQALDLPPSHVRQILVDAYFEFCWTWMPVVDEGFLLCTSTDPPSMPVLQAVFLAGAQMRSNTATIMAPEELYVRVKCLIDVGLERDPIKTLMALCLIQWWNPTIPTDVSTNSSRFWASYAIGLAFQVGLHKRPRKALADAGLRKRIFWTLYVRDSLITAAQGKPRQINMKDCDLEPITISDFPNPEDVRAKVFVQYVEICGIVGDLMQLLQRRRNTPLQAEKEDIARRLLDWIVNLPSELHLYDRSSGTRRAFDFPLVQLHIPYLAAVCLSFRPRSVFKVSPTNTIALVASRMCVSLLEECYLRDLVGHLGGMFCWYSFVVSIPQLACSVVPSLATESQQDIDRILNVLRLLGAKWPSGKNNLHNIQTMRTAIHGGISLSALASTQFNALDEDTTPGRFSPLSLIQPFGEKVTNSVADVQRKLADAQLLDASCLSMDIAAPISVNHDSVGDINEPLSMADFAMDDESWMWNLVDNPSAMTGVDEQTFDLQALINC</sequence>
<dbReference type="GO" id="GO:0022857">
    <property type="term" value="F:transmembrane transporter activity"/>
    <property type="evidence" value="ECO:0007669"/>
    <property type="project" value="InterPro"/>
</dbReference>
<evidence type="ECO:0000256" key="6">
    <source>
        <dbReference type="ARBA" id="ARBA00023242"/>
    </source>
</evidence>
<dbReference type="Proteomes" id="UP000799537">
    <property type="component" value="Unassembled WGS sequence"/>
</dbReference>
<feature type="transmembrane region" description="Helical" evidence="7">
    <location>
        <begin position="159"/>
        <end position="183"/>
    </location>
</feature>
<organism evidence="9 10">
    <name type="scientific">Zasmidium cellare ATCC 36951</name>
    <dbReference type="NCBI Taxonomy" id="1080233"/>
    <lineage>
        <taxon>Eukaryota</taxon>
        <taxon>Fungi</taxon>
        <taxon>Dikarya</taxon>
        <taxon>Ascomycota</taxon>
        <taxon>Pezizomycotina</taxon>
        <taxon>Dothideomycetes</taxon>
        <taxon>Dothideomycetidae</taxon>
        <taxon>Mycosphaerellales</taxon>
        <taxon>Mycosphaerellaceae</taxon>
        <taxon>Zasmidium</taxon>
    </lineage>
</organism>
<dbReference type="InterPro" id="IPR011701">
    <property type="entry name" value="MFS"/>
</dbReference>
<name>A0A6A6CKC7_ZASCE</name>
<feature type="domain" description="Xylanolytic transcriptional activator regulatory" evidence="8">
    <location>
        <begin position="699"/>
        <end position="768"/>
    </location>
</feature>
<feature type="transmembrane region" description="Helical" evidence="7">
    <location>
        <begin position="334"/>
        <end position="351"/>
    </location>
</feature>
<evidence type="ECO:0000256" key="2">
    <source>
        <dbReference type="ARBA" id="ARBA00022448"/>
    </source>
</evidence>
<dbReference type="GeneID" id="54559593"/>
<dbReference type="InterPro" id="IPR007219">
    <property type="entry name" value="XnlR_reg_dom"/>
</dbReference>
<keyword evidence="5 7" id="KW-0472">Membrane</keyword>
<dbReference type="SUPFAM" id="SSF103473">
    <property type="entry name" value="MFS general substrate transporter"/>
    <property type="match status" value="1"/>
</dbReference>
<proteinExistence type="predicted"/>
<feature type="transmembrane region" description="Helical" evidence="7">
    <location>
        <begin position="58"/>
        <end position="75"/>
    </location>
</feature>
<feature type="transmembrane region" description="Helical" evidence="7">
    <location>
        <begin position="195"/>
        <end position="215"/>
    </location>
</feature>
<feature type="transmembrane region" description="Helical" evidence="7">
    <location>
        <begin position="428"/>
        <end position="449"/>
    </location>
</feature>
<dbReference type="OrthoDB" id="10251155at2759"/>
<dbReference type="Pfam" id="PF04082">
    <property type="entry name" value="Fungal_trans"/>
    <property type="match status" value="1"/>
</dbReference>
<keyword evidence="10" id="KW-1185">Reference proteome</keyword>
<accession>A0A6A6CKC7</accession>
<evidence type="ECO:0000313" key="10">
    <source>
        <dbReference type="Proteomes" id="UP000799537"/>
    </source>
</evidence>
<evidence type="ECO:0000313" key="9">
    <source>
        <dbReference type="EMBL" id="KAF2167605.1"/>
    </source>
</evidence>
<evidence type="ECO:0000256" key="3">
    <source>
        <dbReference type="ARBA" id="ARBA00022692"/>
    </source>
</evidence>
<keyword evidence="3 7" id="KW-0812">Transmembrane</keyword>
<keyword evidence="4 7" id="KW-1133">Transmembrane helix</keyword>
<evidence type="ECO:0000256" key="7">
    <source>
        <dbReference type="SAM" id="Phobius"/>
    </source>
</evidence>
<keyword evidence="6" id="KW-0539">Nucleus</keyword>